<gene>
    <name evidence="2" type="ORF">SDC9_197891</name>
</gene>
<dbReference type="AlphaFoldDB" id="A0A645IG57"/>
<protein>
    <submittedName>
        <fullName evidence="2">Uncharacterized protein</fullName>
    </submittedName>
</protein>
<accession>A0A645IG57</accession>
<proteinExistence type="predicted"/>
<evidence type="ECO:0000256" key="1">
    <source>
        <dbReference type="SAM" id="Phobius"/>
    </source>
</evidence>
<dbReference type="EMBL" id="VSSQ01114284">
    <property type="protein sequence ID" value="MPN50265.1"/>
    <property type="molecule type" value="Genomic_DNA"/>
</dbReference>
<organism evidence="2">
    <name type="scientific">bioreactor metagenome</name>
    <dbReference type="NCBI Taxonomy" id="1076179"/>
    <lineage>
        <taxon>unclassified sequences</taxon>
        <taxon>metagenomes</taxon>
        <taxon>ecological metagenomes</taxon>
    </lineage>
</organism>
<keyword evidence="1" id="KW-0812">Transmembrane</keyword>
<reference evidence="2" key="1">
    <citation type="submission" date="2019-08" db="EMBL/GenBank/DDBJ databases">
        <authorList>
            <person name="Kucharzyk K."/>
            <person name="Murdoch R.W."/>
            <person name="Higgins S."/>
            <person name="Loffler F."/>
        </authorList>
    </citation>
    <scope>NUCLEOTIDE SEQUENCE</scope>
</reference>
<keyword evidence="1" id="KW-0472">Membrane</keyword>
<keyword evidence="1" id="KW-1133">Transmembrane helix</keyword>
<sequence length="110" mass="12291">MGEKSISQSGEVGTHIRSIPYDQFAAFNLKAGQALRKLANISFINLFQAFGRAIEAKGMKVFLYEIIIQALGFCYAVITLGRAEYAPSLSRIILLFYHLDPAPFYITKLI</sequence>
<comment type="caution">
    <text evidence="2">The sequence shown here is derived from an EMBL/GenBank/DDBJ whole genome shotgun (WGS) entry which is preliminary data.</text>
</comment>
<feature type="transmembrane region" description="Helical" evidence="1">
    <location>
        <begin position="61"/>
        <end position="81"/>
    </location>
</feature>
<evidence type="ECO:0000313" key="2">
    <source>
        <dbReference type="EMBL" id="MPN50265.1"/>
    </source>
</evidence>
<name>A0A645IG57_9ZZZZ</name>